<dbReference type="Pfam" id="PF17954">
    <property type="entry name" value="Pirin_C_2"/>
    <property type="match status" value="1"/>
</dbReference>
<dbReference type="PANTHER" id="PTHR43212">
    <property type="entry name" value="QUERCETIN 2,3-DIOXYGENASE"/>
    <property type="match status" value="1"/>
</dbReference>
<dbReference type="InterPro" id="IPR003829">
    <property type="entry name" value="Pirin_N_dom"/>
</dbReference>
<evidence type="ECO:0000259" key="5">
    <source>
        <dbReference type="Pfam" id="PF17954"/>
    </source>
</evidence>
<dbReference type="PANTHER" id="PTHR43212:SF3">
    <property type="entry name" value="QUERCETIN 2,3-DIOXYGENASE"/>
    <property type="match status" value="1"/>
</dbReference>
<dbReference type="GO" id="GO:0046872">
    <property type="term" value="F:metal ion binding"/>
    <property type="evidence" value="ECO:0007669"/>
    <property type="project" value="UniProtKB-KW"/>
</dbReference>
<dbReference type="CDD" id="cd02910">
    <property type="entry name" value="cupin_Yhhw_N"/>
    <property type="match status" value="1"/>
</dbReference>
<dbReference type="SUPFAM" id="SSF51182">
    <property type="entry name" value="RmlC-like cupins"/>
    <property type="match status" value="1"/>
</dbReference>
<protein>
    <submittedName>
        <fullName evidence="6">Pirin</fullName>
    </submittedName>
</protein>
<dbReference type="InterPro" id="IPR014710">
    <property type="entry name" value="RmlC-like_jellyroll"/>
</dbReference>
<dbReference type="EMBL" id="AP018694">
    <property type="protein sequence ID" value="BBE18122.1"/>
    <property type="molecule type" value="Genomic_DNA"/>
</dbReference>
<feature type="domain" description="Quercetin 2,3-dioxygenase C-terminal cupin" evidence="5">
    <location>
        <begin position="148"/>
        <end position="234"/>
    </location>
</feature>
<dbReference type="Gene3D" id="2.60.120.10">
    <property type="entry name" value="Jelly Rolls"/>
    <property type="match status" value="2"/>
</dbReference>
<dbReference type="InterPro" id="IPR011051">
    <property type="entry name" value="RmlC_Cupin_sf"/>
</dbReference>
<evidence type="ECO:0000259" key="4">
    <source>
        <dbReference type="Pfam" id="PF02678"/>
    </source>
</evidence>
<dbReference type="InterPro" id="IPR012093">
    <property type="entry name" value="Pirin"/>
</dbReference>
<dbReference type="AlphaFoldDB" id="A0A5K7S995"/>
<dbReference type="InterPro" id="IPR041602">
    <property type="entry name" value="Quercetinase_C"/>
</dbReference>
<evidence type="ECO:0000256" key="2">
    <source>
        <dbReference type="PIRSR" id="PIRSR006232-1"/>
    </source>
</evidence>
<reference evidence="6" key="1">
    <citation type="journal article" date="2020" name="Int. J. Syst. Evol. Microbiol.">
        <title>Aquipluma nitroreducens gen. nov. sp. nov., a novel facultatively anaerobic bacterium isolated from a freshwater lake.</title>
        <authorList>
            <person name="Watanabe M."/>
            <person name="Kojima H."/>
            <person name="Fukui M."/>
        </authorList>
    </citation>
    <scope>NUCLEOTIDE SEQUENCE</scope>
    <source>
        <strain evidence="6">MeG22</strain>
    </source>
</reference>
<name>A0A5K7S995_9BACT</name>
<dbReference type="Pfam" id="PF02678">
    <property type="entry name" value="Pirin"/>
    <property type="match status" value="1"/>
</dbReference>
<feature type="binding site" evidence="2">
    <location>
        <position position="102"/>
    </location>
    <ligand>
        <name>Fe cation</name>
        <dbReference type="ChEBI" id="CHEBI:24875"/>
    </ligand>
</feature>
<keyword evidence="7" id="KW-1185">Reference proteome</keyword>
<evidence type="ECO:0000313" key="6">
    <source>
        <dbReference type="EMBL" id="BBE18122.1"/>
    </source>
</evidence>
<keyword evidence="2" id="KW-0408">Iron</keyword>
<evidence type="ECO:0000256" key="3">
    <source>
        <dbReference type="RuleBase" id="RU003457"/>
    </source>
</evidence>
<accession>A0A5K7S995</accession>
<feature type="binding site" evidence="2">
    <location>
        <position position="58"/>
    </location>
    <ligand>
        <name>Fe cation</name>
        <dbReference type="ChEBI" id="CHEBI:24875"/>
    </ligand>
</feature>
<dbReference type="KEGG" id="anf:AQPE_2282"/>
<dbReference type="PIRSF" id="PIRSF006232">
    <property type="entry name" value="Pirin"/>
    <property type="match status" value="1"/>
</dbReference>
<comment type="cofactor">
    <cofactor evidence="2">
        <name>Fe cation</name>
        <dbReference type="ChEBI" id="CHEBI:24875"/>
    </cofactor>
    <text evidence="2">Binds 1 Fe cation per subunit.</text>
</comment>
<evidence type="ECO:0000256" key="1">
    <source>
        <dbReference type="ARBA" id="ARBA00008416"/>
    </source>
</evidence>
<feature type="binding site" evidence="2">
    <location>
        <position position="60"/>
    </location>
    <ligand>
        <name>Fe cation</name>
        <dbReference type="ChEBI" id="CHEBI:24875"/>
    </ligand>
</feature>
<evidence type="ECO:0000313" key="7">
    <source>
        <dbReference type="Proteomes" id="UP001193389"/>
    </source>
</evidence>
<gene>
    <name evidence="6" type="ORF">AQPE_2282</name>
</gene>
<organism evidence="6 7">
    <name type="scientific">Aquipluma nitroreducens</name>
    <dbReference type="NCBI Taxonomy" id="2010828"/>
    <lineage>
        <taxon>Bacteria</taxon>
        <taxon>Pseudomonadati</taxon>
        <taxon>Bacteroidota</taxon>
        <taxon>Bacteroidia</taxon>
        <taxon>Marinilabiliales</taxon>
        <taxon>Prolixibacteraceae</taxon>
        <taxon>Aquipluma</taxon>
    </lineage>
</organism>
<comment type="similarity">
    <text evidence="1 3">Belongs to the pirin family.</text>
</comment>
<sequence>MKLTVHRAGCRGHADHGWLNTWHSFSFASYYNPDRMHFGALRVLNDDTVQAGMGFGTHPHDNMEIITIVLDGELEHKDSMGNGSVIRPGEVQVMSAGTGIQHSEFNHSNKNEVSLLQIWVFPNKKNVEPRYGQAKFSDEEMNGKWRTVVSPDGADNMLWIHQQAWFSLGNFEADAKISYQLKKADSLVYVFLISGELKIGSETLNQRDGLCIEQIASAIDMKITRESKVLLMEIPG</sequence>
<dbReference type="Proteomes" id="UP001193389">
    <property type="component" value="Chromosome"/>
</dbReference>
<dbReference type="RefSeq" id="WP_318351053.1">
    <property type="nucleotide sequence ID" value="NZ_AP018694.1"/>
</dbReference>
<proteinExistence type="inferred from homology"/>
<keyword evidence="2" id="KW-0479">Metal-binding</keyword>
<feature type="domain" description="Pirin N-terminal" evidence="4">
    <location>
        <begin position="13"/>
        <end position="120"/>
    </location>
</feature>
<feature type="binding site" evidence="2">
    <location>
        <position position="104"/>
    </location>
    <ligand>
        <name>Fe cation</name>
        <dbReference type="ChEBI" id="CHEBI:24875"/>
    </ligand>
</feature>